<proteinExistence type="predicted"/>
<dbReference type="Pfam" id="PF08889">
    <property type="entry name" value="WbqC"/>
    <property type="match status" value="1"/>
</dbReference>
<dbReference type="RefSeq" id="WP_320509123.1">
    <property type="nucleotide sequence ID" value="NZ_JAXCLW010000003.1"/>
</dbReference>
<dbReference type="Proteomes" id="UP001279642">
    <property type="component" value="Unassembled WGS sequence"/>
</dbReference>
<keyword evidence="2" id="KW-1185">Reference proteome</keyword>
<evidence type="ECO:0000313" key="2">
    <source>
        <dbReference type="Proteomes" id="UP001279642"/>
    </source>
</evidence>
<sequence length="250" mass="29195">MMTMTENERAKTLSIIQSNYIPWKGYFDMIRQSDVLVLFDNVQSTKNDWRNRNRIKSANGEVWLTIPIHHSLGKRISEVTVADRKWARRHFRTIEQSYTRAPYMAKYRDWLYDLYNRAAELQTLSSINRLFLYAILEKLKIETQVVEAADVLPVEELDALSPTARLVAIARKLRGRTYISGPAAQSYLDEISFREAGISVTWMRYEGFPQYPQLHGQFRHDVSVIDLLLMTGPEAQRYLDRVDPVDSMNE</sequence>
<protein>
    <submittedName>
        <fullName evidence="1">WbqC family protein</fullName>
    </submittedName>
</protein>
<dbReference type="InterPro" id="IPR014985">
    <property type="entry name" value="WbqC"/>
</dbReference>
<comment type="caution">
    <text evidence="1">The sequence shown here is derived from an EMBL/GenBank/DDBJ whole genome shotgun (WGS) entry which is preliminary data.</text>
</comment>
<organism evidence="1 2">
    <name type="scientific">Dongia soli</name>
    <dbReference type="NCBI Taxonomy" id="600628"/>
    <lineage>
        <taxon>Bacteria</taxon>
        <taxon>Pseudomonadati</taxon>
        <taxon>Pseudomonadota</taxon>
        <taxon>Alphaproteobacteria</taxon>
        <taxon>Rhodospirillales</taxon>
        <taxon>Dongiaceae</taxon>
        <taxon>Dongia</taxon>
    </lineage>
</organism>
<name>A0ABU5ED07_9PROT</name>
<reference evidence="1 2" key="1">
    <citation type="journal article" date="2016" name="Antonie Van Leeuwenhoek">
        <title>Dongia soli sp. nov., isolated from soil from Dokdo, Korea.</title>
        <authorList>
            <person name="Kim D.U."/>
            <person name="Lee H."/>
            <person name="Kim H."/>
            <person name="Kim S.G."/>
            <person name="Ka J.O."/>
        </authorList>
    </citation>
    <scope>NUCLEOTIDE SEQUENCE [LARGE SCALE GENOMIC DNA]</scope>
    <source>
        <strain evidence="1 2">D78</strain>
    </source>
</reference>
<gene>
    <name evidence="1" type="ORF">SMD27_14540</name>
</gene>
<dbReference type="EMBL" id="JAXCLW010000003">
    <property type="protein sequence ID" value="MDY0884066.1"/>
    <property type="molecule type" value="Genomic_DNA"/>
</dbReference>
<accession>A0ABU5ED07</accession>
<evidence type="ECO:0000313" key="1">
    <source>
        <dbReference type="EMBL" id="MDY0884066.1"/>
    </source>
</evidence>